<accession>A0A1J4K531</accession>
<keyword evidence="1" id="KW-0472">Membrane</keyword>
<name>A0A1J4K531_9EUKA</name>
<keyword evidence="3" id="KW-1185">Reference proteome</keyword>
<dbReference type="Proteomes" id="UP000179807">
    <property type="component" value="Unassembled WGS sequence"/>
</dbReference>
<evidence type="ECO:0000313" key="3">
    <source>
        <dbReference type="Proteomes" id="UP000179807"/>
    </source>
</evidence>
<dbReference type="VEuPathDB" id="TrichDB:TRFO_25363"/>
<comment type="caution">
    <text evidence="2">The sequence shown here is derived from an EMBL/GenBank/DDBJ whole genome shotgun (WGS) entry which is preliminary data.</text>
</comment>
<keyword evidence="1" id="KW-1133">Transmembrane helix</keyword>
<proteinExistence type="predicted"/>
<evidence type="ECO:0000256" key="1">
    <source>
        <dbReference type="SAM" id="Phobius"/>
    </source>
</evidence>
<protein>
    <recommendedName>
        <fullName evidence="4">Protein kinase domain-containing protein</fullName>
    </recommendedName>
</protein>
<keyword evidence="1" id="KW-0812">Transmembrane</keyword>
<dbReference type="SUPFAM" id="SSF56112">
    <property type="entry name" value="Protein kinase-like (PK-like)"/>
    <property type="match status" value="1"/>
</dbReference>
<gene>
    <name evidence="2" type="ORF">TRFO_25363</name>
</gene>
<organism evidence="2 3">
    <name type="scientific">Tritrichomonas foetus</name>
    <dbReference type="NCBI Taxonomy" id="1144522"/>
    <lineage>
        <taxon>Eukaryota</taxon>
        <taxon>Metamonada</taxon>
        <taxon>Parabasalia</taxon>
        <taxon>Tritrichomonadida</taxon>
        <taxon>Tritrichomonadidae</taxon>
        <taxon>Tritrichomonas</taxon>
    </lineage>
</organism>
<sequence>MKKENIVPLSNDLNGTLYIKKDNFQVFYEYLSKDFPKCQEILDKYEKYMIDKALICKQFGKVNFFTFTWKEVYPYDGKFFVPTNIELLYSVPEYFMKRERKINGNEILYISEFVNHLFLFFQCYDIPIKSIPLSSLYIDQFTGAIKINLLTLSLHSKRQNINYEDIFCAFLFDLLDFKRQIDQKLEVNSETSKHPKIESKVNICIFSHVYQQETNIQVDSIQKIRNFIGNIHSKEYKQYKIYKKSILEYVSSMSNQCFSSYQPLKPNSYFLLLHCIINEKREVSPSFIINGLKIYWKQCNNSKIQYSNVFDTFIQFLLEKGYLSDQNGDIDRCLSIILEQKKHFLLRYLTSLIMDNIHCQFQDQIIMKKDPSWHLIYQGDAKYLISNSNNEIFFWEKRITKDTSPLFHRKKSTTPKFLFNIITDNHSFEYTSFFPGGDLYNYICKNKYSITTSDKIVFLLEILEALHYVSQEYKGYVSLSDKCFLVNEKKDVYLAKVDFDKRTVLSRTYPENTKYYLHPTSIKCSGYSIDIITPEQICIDHILYFFGVLMFYIVTLIHPMELLNDKDCMSVYNLMRT</sequence>
<dbReference type="AlphaFoldDB" id="A0A1J4K531"/>
<evidence type="ECO:0008006" key="4">
    <source>
        <dbReference type="Google" id="ProtNLM"/>
    </source>
</evidence>
<dbReference type="InterPro" id="IPR011009">
    <property type="entry name" value="Kinase-like_dom_sf"/>
</dbReference>
<dbReference type="GeneID" id="94839006"/>
<evidence type="ECO:0000313" key="2">
    <source>
        <dbReference type="EMBL" id="OHT06553.1"/>
    </source>
</evidence>
<dbReference type="RefSeq" id="XP_068359689.1">
    <property type="nucleotide sequence ID" value="XM_068504302.1"/>
</dbReference>
<reference evidence="2" key="1">
    <citation type="submission" date="2016-10" db="EMBL/GenBank/DDBJ databases">
        <authorList>
            <person name="Benchimol M."/>
            <person name="Almeida L.G."/>
            <person name="Vasconcelos A.T."/>
            <person name="Perreira-Neves A."/>
            <person name="Rosa I.A."/>
            <person name="Tasca T."/>
            <person name="Bogo M.R."/>
            <person name="de Souza W."/>
        </authorList>
    </citation>
    <scope>NUCLEOTIDE SEQUENCE [LARGE SCALE GENOMIC DNA]</scope>
    <source>
        <strain evidence="2">K</strain>
    </source>
</reference>
<dbReference type="Gene3D" id="1.10.510.10">
    <property type="entry name" value="Transferase(Phosphotransferase) domain 1"/>
    <property type="match status" value="1"/>
</dbReference>
<feature type="transmembrane region" description="Helical" evidence="1">
    <location>
        <begin position="542"/>
        <end position="560"/>
    </location>
</feature>
<dbReference type="EMBL" id="MLAK01000722">
    <property type="protein sequence ID" value="OHT06553.1"/>
    <property type="molecule type" value="Genomic_DNA"/>
</dbReference>